<evidence type="ECO:0000256" key="1">
    <source>
        <dbReference type="SAM" id="Phobius"/>
    </source>
</evidence>
<keyword evidence="1" id="KW-0812">Transmembrane</keyword>
<keyword evidence="2" id="KW-0732">Signal</keyword>
<protein>
    <submittedName>
        <fullName evidence="3">Uncharacterized protein</fullName>
    </submittedName>
</protein>
<keyword evidence="1" id="KW-0472">Membrane</keyword>
<accession>A0A401VUX6</accession>
<gene>
    <name evidence="3" type="ORF">GKJPGBOP_00491</name>
</gene>
<proteinExistence type="predicted"/>
<feature type="chain" id="PRO_5019261190" evidence="2">
    <location>
        <begin position="25"/>
        <end position="105"/>
    </location>
</feature>
<organism evidence="3 4">
    <name type="scientific">Streptomyces paromomycinus</name>
    <name type="common">Streptomyces rimosus subsp. paromomycinus</name>
    <dbReference type="NCBI Taxonomy" id="92743"/>
    <lineage>
        <taxon>Bacteria</taxon>
        <taxon>Bacillati</taxon>
        <taxon>Actinomycetota</taxon>
        <taxon>Actinomycetes</taxon>
        <taxon>Kitasatosporales</taxon>
        <taxon>Streptomycetaceae</taxon>
        <taxon>Streptomyces</taxon>
    </lineage>
</organism>
<name>A0A401VUX6_STREY</name>
<dbReference type="Proteomes" id="UP000286746">
    <property type="component" value="Unassembled WGS sequence"/>
</dbReference>
<keyword evidence="4" id="KW-1185">Reference proteome</keyword>
<dbReference type="EMBL" id="BHZD01000001">
    <property type="protein sequence ID" value="GCD40838.1"/>
    <property type="molecule type" value="Genomic_DNA"/>
</dbReference>
<evidence type="ECO:0000313" key="4">
    <source>
        <dbReference type="Proteomes" id="UP000286746"/>
    </source>
</evidence>
<comment type="caution">
    <text evidence="3">The sequence shown here is derived from an EMBL/GenBank/DDBJ whole genome shotgun (WGS) entry which is preliminary data.</text>
</comment>
<reference evidence="3 4" key="1">
    <citation type="submission" date="2018-11" db="EMBL/GenBank/DDBJ databases">
        <title>Whole genome sequence of Streptomyces paromomycinus NBRC 15454(T).</title>
        <authorList>
            <person name="Komaki H."/>
            <person name="Tamura T."/>
        </authorList>
    </citation>
    <scope>NUCLEOTIDE SEQUENCE [LARGE SCALE GENOMIC DNA]</scope>
    <source>
        <strain evidence="3 4">NBRC 15454</strain>
    </source>
</reference>
<feature type="transmembrane region" description="Helical" evidence="1">
    <location>
        <begin position="34"/>
        <end position="57"/>
    </location>
</feature>
<evidence type="ECO:0000256" key="2">
    <source>
        <dbReference type="SAM" id="SignalP"/>
    </source>
</evidence>
<evidence type="ECO:0000313" key="3">
    <source>
        <dbReference type="EMBL" id="GCD40838.1"/>
    </source>
</evidence>
<keyword evidence="1" id="KW-1133">Transmembrane helix</keyword>
<dbReference type="AlphaFoldDB" id="A0A401VUX6"/>
<feature type="signal peptide" evidence="2">
    <location>
        <begin position="1"/>
        <end position="24"/>
    </location>
</feature>
<sequence>MTRRNPRKVLFVEVGLLAVSGALAAALAARLLERGVGTAVVAAVVCCTLTVGLSLAAQFDQGMRTTLYTCPVSGCAVSVRVRGASPEALCRLRALATDHSRHGAT</sequence>